<dbReference type="EMBL" id="JBEXAC010000002">
    <property type="protein sequence ID" value="MET7000402.1"/>
    <property type="molecule type" value="Genomic_DNA"/>
</dbReference>
<gene>
    <name evidence="4" type="ORF">ABR189_23625</name>
</gene>
<name>A0ABV2TCL7_9BACT</name>
<dbReference type="Proteomes" id="UP001549749">
    <property type="component" value="Unassembled WGS sequence"/>
</dbReference>
<sequence>MEQQTRLQYLLEQLVAHTATDEELAELADLAGKDNTDHAIAAIEQLLQQDPAAYPEPYDREKWMTVANNILAADKMETVRKPVERKIPVLRRYRWVAAAAILGVIALGSYLWWQQRPVINVVVVPAQDVLPGGSKAMLTLGDGSTVALDSAGNQVIHQGSTAIYQRHGQLQYETGNGAGAVSLNMLTTPRGGQYQLRLPDGSTVWLNAASTLKYPTAFSDTGRLVELTGEAYFEIRPLSNALAAGGNKKVPFRVKVNNMTVEVLGTAFNVQAYPDESKVTTTLINGKVKLNSNSETLMLQPGQQAQLEEGGRLNLLADADIEQAVAWKNGYFRFVKTDIQSIMQQLSRWYDVEVRYEKGLKPYSFGAIISRNNNISQVLNMLEATGEVHFKVEGRQVLVMP</sequence>
<dbReference type="Pfam" id="PF04773">
    <property type="entry name" value="FecR"/>
    <property type="match status" value="1"/>
</dbReference>
<reference evidence="4 5" key="1">
    <citation type="submission" date="2024-06" db="EMBL/GenBank/DDBJ databases">
        <title>Chitinophaga defluvii sp. nov., isolated from municipal sewage.</title>
        <authorList>
            <person name="Zhang L."/>
        </authorList>
    </citation>
    <scope>NUCLEOTIDE SEQUENCE [LARGE SCALE GENOMIC DNA]</scope>
    <source>
        <strain evidence="4 5">H8</strain>
    </source>
</reference>
<evidence type="ECO:0000259" key="2">
    <source>
        <dbReference type="Pfam" id="PF04773"/>
    </source>
</evidence>
<dbReference type="InterPro" id="IPR032508">
    <property type="entry name" value="FecR_C"/>
</dbReference>
<protein>
    <submittedName>
        <fullName evidence="4">FecR family protein</fullName>
    </submittedName>
</protein>
<keyword evidence="5" id="KW-1185">Reference proteome</keyword>
<organism evidence="4 5">
    <name type="scientific">Chitinophaga defluvii</name>
    <dbReference type="NCBI Taxonomy" id="3163343"/>
    <lineage>
        <taxon>Bacteria</taxon>
        <taxon>Pseudomonadati</taxon>
        <taxon>Bacteroidota</taxon>
        <taxon>Chitinophagia</taxon>
        <taxon>Chitinophagales</taxon>
        <taxon>Chitinophagaceae</taxon>
        <taxon>Chitinophaga</taxon>
    </lineage>
</organism>
<dbReference type="PANTHER" id="PTHR30273:SF2">
    <property type="entry name" value="PROTEIN FECR"/>
    <property type="match status" value="1"/>
</dbReference>
<dbReference type="PANTHER" id="PTHR30273">
    <property type="entry name" value="PERIPLASMIC SIGNAL SENSOR AND SIGMA FACTOR ACTIVATOR FECR-RELATED"/>
    <property type="match status" value="1"/>
</dbReference>
<keyword evidence="1" id="KW-0812">Transmembrane</keyword>
<feature type="domain" description="FecR protein" evidence="2">
    <location>
        <begin position="186"/>
        <end position="289"/>
    </location>
</feature>
<proteinExistence type="predicted"/>
<keyword evidence="1" id="KW-0472">Membrane</keyword>
<evidence type="ECO:0000259" key="3">
    <source>
        <dbReference type="Pfam" id="PF16344"/>
    </source>
</evidence>
<dbReference type="InterPro" id="IPR012373">
    <property type="entry name" value="Ferrdict_sens_TM"/>
</dbReference>
<evidence type="ECO:0000256" key="1">
    <source>
        <dbReference type="SAM" id="Phobius"/>
    </source>
</evidence>
<feature type="transmembrane region" description="Helical" evidence="1">
    <location>
        <begin position="95"/>
        <end position="113"/>
    </location>
</feature>
<keyword evidence="1" id="KW-1133">Transmembrane helix</keyword>
<feature type="domain" description="Protein FecR C-terminal" evidence="3">
    <location>
        <begin position="331"/>
        <end position="399"/>
    </location>
</feature>
<evidence type="ECO:0000313" key="5">
    <source>
        <dbReference type="Proteomes" id="UP001549749"/>
    </source>
</evidence>
<evidence type="ECO:0000313" key="4">
    <source>
        <dbReference type="EMBL" id="MET7000402.1"/>
    </source>
</evidence>
<dbReference type="Gene3D" id="2.60.120.1440">
    <property type="match status" value="1"/>
</dbReference>
<dbReference type="RefSeq" id="WP_354662961.1">
    <property type="nucleotide sequence ID" value="NZ_JBEXAC010000002.1"/>
</dbReference>
<comment type="caution">
    <text evidence="4">The sequence shown here is derived from an EMBL/GenBank/DDBJ whole genome shotgun (WGS) entry which is preliminary data.</text>
</comment>
<dbReference type="Pfam" id="PF16344">
    <property type="entry name" value="FecR_C"/>
    <property type="match status" value="1"/>
</dbReference>
<dbReference type="Gene3D" id="3.55.50.30">
    <property type="match status" value="1"/>
</dbReference>
<dbReference type="InterPro" id="IPR006860">
    <property type="entry name" value="FecR"/>
</dbReference>
<accession>A0ABV2TCL7</accession>